<organism evidence="1 2">
    <name type="scientific">Bauhinia variegata</name>
    <name type="common">Purple orchid tree</name>
    <name type="synonym">Phanera variegata</name>
    <dbReference type="NCBI Taxonomy" id="167791"/>
    <lineage>
        <taxon>Eukaryota</taxon>
        <taxon>Viridiplantae</taxon>
        <taxon>Streptophyta</taxon>
        <taxon>Embryophyta</taxon>
        <taxon>Tracheophyta</taxon>
        <taxon>Spermatophyta</taxon>
        <taxon>Magnoliopsida</taxon>
        <taxon>eudicotyledons</taxon>
        <taxon>Gunneridae</taxon>
        <taxon>Pentapetalae</taxon>
        <taxon>rosids</taxon>
        <taxon>fabids</taxon>
        <taxon>Fabales</taxon>
        <taxon>Fabaceae</taxon>
        <taxon>Cercidoideae</taxon>
        <taxon>Cercideae</taxon>
        <taxon>Bauhiniinae</taxon>
        <taxon>Bauhinia</taxon>
    </lineage>
</organism>
<keyword evidence="2" id="KW-1185">Reference proteome</keyword>
<dbReference type="EMBL" id="CM039438">
    <property type="protein sequence ID" value="KAI4301996.1"/>
    <property type="molecule type" value="Genomic_DNA"/>
</dbReference>
<sequence length="154" mass="16840">MYVCVFAKIRKNSIAFPNSNFNPGFSVSLYGLGCSMRCIRGASQQHCLRLSCWFPPHYSSSPDSPDKRLTIEVIGHKAHGTVPEPGSIVLARVTKVMARMASADIMCVGPKSVREKFTGIIRKAALPLKPPFDYLLSHWDEMAGSGGRSGGPWV</sequence>
<name>A0ACB9KXU5_BAUVA</name>
<reference evidence="1 2" key="1">
    <citation type="journal article" date="2022" name="DNA Res.">
        <title>Chromosomal-level genome assembly of the orchid tree Bauhinia variegata (Leguminosae; Cercidoideae) supports the allotetraploid origin hypothesis of Bauhinia.</title>
        <authorList>
            <person name="Zhong Y."/>
            <person name="Chen Y."/>
            <person name="Zheng D."/>
            <person name="Pang J."/>
            <person name="Liu Y."/>
            <person name="Luo S."/>
            <person name="Meng S."/>
            <person name="Qian L."/>
            <person name="Wei D."/>
            <person name="Dai S."/>
            <person name="Zhou R."/>
        </authorList>
    </citation>
    <scope>NUCLEOTIDE SEQUENCE [LARGE SCALE GENOMIC DNA]</scope>
    <source>
        <strain evidence="1">BV-YZ2020</strain>
    </source>
</reference>
<accession>A0ACB9KXU5</accession>
<gene>
    <name evidence="1" type="ORF">L6164_035220</name>
</gene>
<comment type="caution">
    <text evidence="1">The sequence shown here is derived from an EMBL/GenBank/DDBJ whole genome shotgun (WGS) entry which is preliminary data.</text>
</comment>
<dbReference type="Proteomes" id="UP000828941">
    <property type="component" value="Chromosome 13"/>
</dbReference>
<evidence type="ECO:0000313" key="2">
    <source>
        <dbReference type="Proteomes" id="UP000828941"/>
    </source>
</evidence>
<protein>
    <submittedName>
        <fullName evidence="1">Uncharacterized protein</fullName>
    </submittedName>
</protein>
<proteinExistence type="predicted"/>
<evidence type="ECO:0000313" key="1">
    <source>
        <dbReference type="EMBL" id="KAI4301996.1"/>
    </source>
</evidence>